<reference evidence="2 3" key="1">
    <citation type="submission" date="2015-01" db="EMBL/GenBank/DDBJ databases">
        <title>Genome Assembly of Bacillus badius MTCC 1458.</title>
        <authorList>
            <person name="Verma A."/>
            <person name="Khatri I."/>
            <person name="Mual P."/>
            <person name="Subramanian S."/>
            <person name="Krishnamurthi S."/>
        </authorList>
    </citation>
    <scope>NUCLEOTIDE SEQUENCE [LARGE SCALE GENOMIC DNA]</scope>
    <source>
        <strain evidence="2 3">MTCC 1458</strain>
    </source>
</reference>
<dbReference type="Proteomes" id="UP000031982">
    <property type="component" value="Unassembled WGS sequence"/>
</dbReference>
<sequence length="81" mass="9579">MEYHLKNREEVERFVIEQVLTTSEAIEILGVTRQRMNSLISTGKITPVKKLNRETLFLRSDIEARKAEQDGLRQKYRPFDN</sequence>
<organism evidence="2 3">
    <name type="scientific">Bacillus badius</name>
    <dbReference type="NCBI Taxonomy" id="1455"/>
    <lineage>
        <taxon>Bacteria</taxon>
        <taxon>Bacillati</taxon>
        <taxon>Bacillota</taxon>
        <taxon>Bacilli</taxon>
        <taxon>Bacillales</taxon>
        <taxon>Bacillaceae</taxon>
        <taxon>Pseudobacillus</taxon>
    </lineage>
</organism>
<evidence type="ECO:0000259" key="1">
    <source>
        <dbReference type="Pfam" id="PF12728"/>
    </source>
</evidence>
<dbReference type="InterPro" id="IPR041657">
    <property type="entry name" value="HTH_17"/>
</dbReference>
<comment type="caution">
    <text evidence="2">The sequence shown here is derived from an EMBL/GenBank/DDBJ whole genome shotgun (WGS) entry which is preliminary data.</text>
</comment>
<feature type="domain" description="Helix-turn-helix" evidence="1">
    <location>
        <begin position="19"/>
        <end position="69"/>
    </location>
</feature>
<gene>
    <name evidence="2" type="ORF">SD77_0604</name>
</gene>
<accession>A0ABR5B1B0</accession>
<evidence type="ECO:0000313" key="3">
    <source>
        <dbReference type="Proteomes" id="UP000031982"/>
    </source>
</evidence>
<keyword evidence="3" id="KW-1185">Reference proteome</keyword>
<protein>
    <recommendedName>
        <fullName evidence="1">Helix-turn-helix domain-containing protein</fullName>
    </recommendedName>
</protein>
<name>A0ABR5B1B0_BACBA</name>
<dbReference type="RefSeq" id="WP_041113161.1">
    <property type="nucleotide sequence ID" value="NZ_JARTHD010000006.1"/>
</dbReference>
<evidence type="ECO:0000313" key="2">
    <source>
        <dbReference type="EMBL" id="KIL80756.1"/>
    </source>
</evidence>
<dbReference type="Pfam" id="PF12728">
    <property type="entry name" value="HTH_17"/>
    <property type="match status" value="1"/>
</dbReference>
<dbReference type="EMBL" id="JXLP01000001">
    <property type="protein sequence ID" value="KIL80756.1"/>
    <property type="molecule type" value="Genomic_DNA"/>
</dbReference>
<proteinExistence type="predicted"/>